<proteinExistence type="predicted"/>
<feature type="compositionally biased region" description="Acidic residues" evidence="1">
    <location>
        <begin position="101"/>
        <end position="124"/>
    </location>
</feature>
<protein>
    <submittedName>
        <fullName evidence="2">Argonaute complex, subunit Arb1</fullName>
    </submittedName>
</protein>
<dbReference type="EMBL" id="KZ992808">
    <property type="protein sequence ID" value="RKP06838.1"/>
    <property type="molecule type" value="Genomic_DNA"/>
</dbReference>
<dbReference type="OrthoDB" id="435402at2759"/>
<dbReference type="STRING" id="78915.A0A4P9XLS8"/>
<dbReference type="Pfam" id="PF09692">
    <property type="entry name" value="Arb1"/>
    <property type="match status" value="2"/>
</dbReference>
<accession>A0A4P9XLS8</accession>
<evidence type="ECO:0000256" key="1">
    <source>
        <dbReference type="SAM" id="MobiDB-lite"/>
    </source>
</evidence>
<organism evidence="2 3">
    <name type="scientific">Thamnocephalis sphaerospora</name>
    <dbReference type="NCBI Taxonomy" id="78915"/>
    <lineage>
        <taxon>Eukaryota</taxon>
        <taxon>Fungi</taxon>
        <taxon>Fungi incertae sedis</taxon>
        <taxon>Zoopagomycota</taxon>
        <taxon>Zoopagomycotina</taxon>
        <taxon>Zoopagomycetes</taxon>
        <taxon>Zoopagales</taxon>
        <taxon>Sigmoideomycetaceae</taxon>
        <taxon>Thamnocephalis</taxon>
    </lineage>
</organism>
<reference evidence="3" key="1">
    <citation type="journal article" date="2018" name="Nat. Microbiol.">
        <title>Leveraging single-cell genomics to expand the fungal tree of life.</title>
        <authorList>
            <person name="Ahrendt S.R."/>
            <person name="Quandt C.A."/>
            <person name="Ciobanu D."/>
            <person name="Clum A."/>
            <person name="Salamov A."/>
            <person name="Andreopoulos B."/>
            <person name="Cheng J.F."/>
            <person name="Woyke T."/>
            <person name="Pelin A."/>
            <person name="Henrissat B."/>
            <person name="Reynolds N.K."/>
            <person name="Benny G.L."/>
            <person name="Smith M.E."/>
            <person name="James T.Y."/>
            <person name="Grigoriev I.V."/>
        </authorList>
    </citation>
    <scope>NUCLEOTIDE SEQUENCE [LARGE SCALE GENOMIC DNA]</scope>
    <source>
        <strain evidence="3">RSA 1356</strain>
    </source>
</reference>
<evidence type="ECO:0000313" key="3">
    <source>
        <dbReference type="Proteomes" id="UP000271241"/>
    </source>
</evidence>
<feature type="compositionally biased region" description="Basic and acidic residues" evidence="1">
    <location>
        <begin position="91"/>
        <end position="100"/>
    </location>
</feature>
<sequence>MADTTSAPSASNSDGAAAPTANDIAAAAASLARLTVQPNSADQPHRFDPEMPFPERIVRAVARYRKKRKWGTQLRCQLFISYMRVGEIDIGSKSHIPGDHPEDDEVYDDCDGYDDQEGYEDPEDEGEEALVKRQEKNFAPQSKRQRELARAELNELGALPQLDEDEDELEVDFVGCVRQFLSTYLMRDSYYYHINAFVEAPGVVQRFLEWLQMHNVCPEYTADIRASLLVCQRASMELPRCKRAISKMPGNFNTLCAAKYGGQLYHAYGGSEDGGASWTDDETQRTFGLTCEQVRMVTDDAFGPVTRVQHSRRTLEVVRVEPFDPSRQHESAGDANAASLPRVGVPHGKIWLREHQAVGHRPGEPWTLGTRAAAAKADDGGDDEDDASLICLHLDPTPANEMLPGMVMTADYHQLSNGLWYVDTIVNLWPSYYLDAQEDEYEEDSEEDFDDNGAWEY</sequence>
<dbReference type="InterPro" id="IPR018606">
    <property type="entry name" value="Arb1"/>
</dbReference>
<gene>
    <name evidence="2" type="ORF">THASP1DRAFT_31347</name>
</gene>
<feature type="region of interest" description="Disordered" evidence="1">
    <location>
        <begin position="91"/>
        <end position="124"/>
    </location>
</feature>
<dbReference type="GO" id="GO:0031047">
    <property type="term" value="P:regulatory ncRNA-mediated gene silencing"/>
    <property type="evidence" value="ECO:0007669"/>
    <property type="project" value="InterPro"/>
</dbReference>
<name>A0A4P9XLS8_9FUNG</name>
<evidence type="ECO:0000313" key="2">
    <source>
        <dbReference type="EMBL" id="RKP06838.1"/>
    </source>
</evidence>
<dbReference type="AlphaFoldDB" id="A0A4P9XLS8"/>
<dbReference type="Proteomes" id="UP000271241">
    <property type="component" value="Unassembled WGS sequence"/>
</dbReference>
<keyword evidence="3" id="KW-1185">Reference proteome</keyword>
<dbReference type="GO" id="GO:0033167">
    <property type="term" value="C:ARC complex"/>
    <property type="evidence" value="ECO:0007669"/>
    <property type="project" value="InterPro"/>
</dbReference>